<comment type="caution">
    <text evidence="1">The sequence shown here is derived from an EMBL/GenBank/DDBJ whole genome shotgun (WGS) entry which is preliminary data.</text>
</comment>
<gene>
    <name evidence="1" type="ORF">PIB30_065950</name>
</gene>
<dbReference type="Proteomes" id="UP001341840">
    <property type="component" value="Unassembled WGS sequence"/>
</dbReference>
<protein>
    <submittedName>
        <fullName evidence="1">Uncharacterized protein</fullName>
    </submittedName>
</protein>
<sequence>MACSGFSRGGRCDTRAAAVNLVGSNFDISSYSISQTGNVPTRRWCVLFTKLRLRQPYGDVAKIGTEVVKEGARNEEITKKSLEAKFRCLCVRTKVDVRTHCQDLGGTSKLEPDPMHDLSCRSLRATDGRNGVILEAVNAIPLPITGGP</sequence>
<accession>A0ABU6QM26</accession>
<keyword evidence="2" id="KW-1185">Reference proteome</keyword>
<evidence type="ECO:0000313" key="2">
    <source>
        <dbReference type="Proteomes" id="UP001341840"/>
    </source>
</evidence>
<reference evidence="1 2" key="1">
    <citation type="journal article" date="2023" name="Plants (Basel)">
        <title>Bridging the Gap: Combining Genomics and Transcriptomics Approaches to Understand Stylosanthes scabra, an Orphan Legume from the Brazilian Caatinga.</title>
        <authorList>
            <person name="Ferreira-Neto J.R.C."/>
            <person name="da Silva M.D."/>
            <person name="Binneck E."/>
            <person name="de Melo N.F."/>
            <person name="da Silva R.H."/>
            <person name="de Melo A.L.T.M."/>
            <person name="Pandolfi V."/>
            <person name="Bustamante F.O."/>
            <person name="Brasileiro-Vidal A.C."/>
            <person name="Benko-Iseppon A.M."/>
        </authorList>
    </citation>
    <scope>NUCLEOTIDE SEQUENCE [LARGE SCALE GENOMIC DNA]</scope>
    <source>
        <tissue evidence="1">Leaves</tissue>
    </source>
</reference>
<organism evidence="1 2">
    <name type="scientific">Stylosanthes scabra</name>
    <dbReference type="NCBI Taxonomy" id="79078"/>
    <lineage>
        <taxon>Eukaryota</taxon>
        <taxon>Viridiplantae</taxon>
        <taxon>Streptophyta</taxon>
        <taxon>Embryophyta</taxon>
        <taxon>Tracheophyta</taxon>
        <taxon>Spermatophyta</taxon>
        <taxon>Magnoliopsida</taxon>
        <taxon>eudicotyledons</taxon>
        <taxon>Gunneridae</taxon>
        <taxon>Pentapetalae</taxon>
        <taxon>rosids</taxon>
        <taxon>fabids</taxon>
        <taxon>Fabales</taxon>
        <taxon>Fabaceae</taxon>
        <taxon>Papilionoideae</taxon>
        <taxon>50 kb inversion clade</taxon>
        <taxon>dalbergioids sensu lato</taxon>
        <taxon>Dalbergieae</taxon>
        <taxon>Pterocarpus clade</taxon>
        <taxon>Stylosanthes</taxon>
    </lineage>
</organism>
<proteinExistence type="predicted"/>
<evidence type="ECO:0000313" key="1">
    <source>
        <dbReference type="EMBL" id="MED6112893.1"/>
    </source>
</evidence>
<dbReference type="EMBL" id="JASCZI010000665">
    <property type="protein sequence ID" value="MED6112893.1"/>
    <property type="molecule type" value="Genomic_DNA"/>
</dbReference>
<name>A0ABU6QM26_9FABA</name>